<dbReference type="Proteomes" id="UP000192599">
    <property type="component" value="Unassembled WGS sequence"/>
</dbReference>
<dbReference type="EMBL" id="LNTC01000013">
    <property type="protein sequence ID" value="OQR42041.1"/>
    <property type="molecule type" value="Genomic_DNA"/>
</dbReference>
<dbReference type="AlphaFoldDB" id="A0A1V9VDA7"/>
<accession>A0A1V9VDA7</accession>
<dbReference type="STRING" id="28198.GCA_001572855_01375"/>
<feature type="coiled-coil region" evidence="1">
    <location>
        <begin position="2"/>
        <end position="66"/>
    </location>
</feature>
<dbReference type="EMBL" id="NXGD01000006">
    <property type="protein sequence ID" value="PRN00510.1"/>
    <property type="molecule type" value="Genomic_DNA"/>
</dbReference>
<evidence type="ECO:0000313" key="8">
    <source>
        <dbReference type="Proteomes" id="UP000238811"/>
    </source>
</evidence>
<organism evidence="2 6">
    <name type="scientific">Aliarcobacter cryaerophilus</name>
    <dbReference type="NCBI Taxonomy" id="28198"/>
    <lineage>
        <taxon>Bacteria</taxon>
        <taxon>Pseudomonadati</taxon>
        <taxon>Campylobacterota</taxon>
        <taxon>Epsilonproteobacteria</taxon>
        <taxon>Campylobacterales</taxon>
        <taxon>Arcobacteraceae</taxon>
        <taxon>Aliarcobacter</taxon>
    </lineage>
</organism>
<evidence type="ECO:0000313" key="6">
    <source>
        <dbReference type="Proteomes" id="UP000192599"/>
    </source>
</evidence>
<protein>
    <recommendedName>
        <fullName evidence="10">Flagellar protein FlgN</fullName>
    </recommendedName>
</protein>
<keyword evidence="1" id="KW-0175">Coiled coil</keyword>
<reference evidence="2 6" key="1">
    <citation type="submission" date="2017-04" db="EMBL/GenBank/DDBJ databases">
        <title>Accumulation and expression of multiple antibiotic resistance genes in Arcobacter cryaerophilus that thrives in sewage.</title>
        <authorList>
            <person name="Millar J.A."/>
            <person name="Raghavan R."/>
        </authorList>
    </citation>
    <scope>NUCLEOTIDE SEQUENCE [LARGE SCALE GENOMIC DNA]</scope>
    <source>
        <strain evidence="2 6">AZT-1</strain>
    </source>
</reference>
<comment type="caution">
    <text evidence="2">The sequence shown here is derived from an EMBL/GenBank/DDBJ whole genome shotgun (WGS) entry which is preliminary data.</text>
</comment>
<dbReference type="Proteomes" id="UP000239065">
    <property type="component" value="Unassembled WGS sequence"/>
</dbReference>
<proteinExistence type="predicted"/>
<dbReference type="EMBL" id="NXGJ01000002">
    <property type="protein sequence ID" value="PRM88694.1"/>
    <property type="molecule type" value="Genomic_DNA"/>
</dbReference>
<gene>
    <name evidence="2" type="ORF">AS859_02050</name>
    <name evidence="5" type="ORF">CJ668_06555</name>
    <name evidence="3" type="ORF">CJ669_03415</name>
    <name evidence="4" type="ORF">CJ673_09935</name>
</gene>
<evidence type="ECO:0000313" key="2">
    <source>
        <dbReference type="EMBL" id="OQR42041.1"/>
    </source>
</evidence>
<dbReference type="RefSeq" id="WP_066166635.1">
    <property type="nucleotide sequence ID" value="NZ_CP026655.1"/>
</dbReference>
<evidence type="ECO:0000313" key="9">
    <source>
        <dbReference type="Proteomes" id="UP000239065"/>
    </source>
</evidence>
<evidence type="ECO:0008006" key="10">
    <source>
        <dbReference type="Google" id="ProtNLM"/>
    </source>
</evidence>
<dbReference type="Proteomes" id="UP000238281">
    <property type="component" value="Unassembled WGS sequence"/>
</dbReference>
<evidence type="ECO:0000256" key="1">
    <source>
        <dbReference type="SAM" id="Coils"/>
    </source>
</evidence>
<sequence length="125" mass="14605">MVDKIVDNMQQLILELKNAINQDIEDIKASKHEELFGRNDRKNSIINEIMNQKVELNKELSTLIQNNFDVNIYRDKVNELEEGLRTLYELNKKLANIVLPIKQMYKELLDEISEQSGGQIFDIKA</sequence>
<dbReference type="EMBL" id="NXGE01000008">
    <property type="protein sequence ID" value="PRM92664.1"/>
    <property type="molecule type" value="Genomic_DNA"/>
</dbReference>
<name>A0A1V9VDA7_9BACT</name>
<evidence type="ECO:0000313" key="7">
    <source>
        <dbReference type="Proteomes" id="UP000238281"/>
    </source>
</evidence>
<evidence type="ECO:0000313" key="5">
    <source>
        <dbReference type="EMBL" id="PRN00510.1"/>
    </source>
</evidence>
<reference evidence="7 8" key="2">
    <citation type="submission" date="2017-09" db="EMBL/GenBank/DDBJ databases">
        <title>Reassesment of A. cryaerophilus.</title>
        <authorList>
            <person name="Perez-Cataluna A."/>
            <person name="Collado L."/>
            <person name="Salgado O."/>
            <person name="Lefinanco V."/>
            <person name="Figueras M.J."/>
        </authorList>
    </citation>
    <scope>NUCLEOTIDE SEQUENCE [LARGE SCALE GENOMIC DNA]</scope>
    <source>
        <strain evidence="4 7">LMG 10210</strain>
        <strain evidence="5 8">LMG 10229</strain>
        <strain evidence="3 9">LMG 9861</strain>
    </source>
</reference>
<dbReference type="Proteomes" id="UP000238811">
    <property type="component" value="Unassembled WGS sequence"/>
</dbReference>
<evidence type="ECO:0000313" key="4">
    <source>
        <dbReference type="EMBL" id="PRM92664.1"/>
    </source>
</evidence>
<evidence type="ECO:0000313" key="3">
    <source>
        <dbReference type="EMBL" id="PRM88694.1"/>
    </source>
</evidence>